<gene>
    <name evidence="1" type="ORF">BamMEX5DRAFT_0955</name>
</gene>
<name>B1SZI9_9BURK</name>
<reference evidence="1 2" key="1">
    <citation type="submission" date="2008-03" db="EMBL/GenBank/DDBJ databases">
        <title>Sequencing of the draft genome and assembly of Burkholderia ambifaria MEX-5.</title>
        <authorList>
            <consortium name="US DOE Joint Genome Institute (JGI-PGF)"/>
            <person name="Copeland A."/>
            <person name="Lucas S."/>
            <person name="Lapidus A."/>
            <person name="Glavina del Rio T."/>
            <person name="Dalin E."/>
            <person name="Tice H."/>
            <person name="Bruce D."/>
            <person name="Goodwin L."/>
            <person name="Pitluck S."/>
            <person name="Larimer F."/>
            <person name="Land M.L."/>
            <person name="Hauser L."/>
            <person name="Tiedje J."/>
            <person name="Richardson P."/>
        </authorList>
    </citation>
    <scope>NUCLEOTIDE SEQUENCE [LARGE SCALE GENOMIC DNA]</scope>
    <source>
        <strain evidence="1 2">MEX-5</strain>
    </source>
</reference>
<comment type="caution">
    <text evidence="1">The sequence shown here is derived from an EMBL/GenBank/DDBJ whole genome shotgun (WGS) entry which is preliminary data.</text>
</comment>
<organism evidence="1 2">
    <name type="scientific">Burkholderia ambifaria MEX-5</name>
    <dbReference type="NCBI Taxonomy" id="396597"/>
    <lineage>
        <taxon>Bacteria</taxon>
        <taxon>Pseudomonadati</taxon>
        <taxon>Pseudomonadota</taxon>
        <taxon>Betaproteobacteria</taxon>
        <taxon>Burkholderiales</taxon>
        <taxon>Burkholderiaceae</taxon>
        <taxon>Burkholderia</taxon>
        <taxon>Burkholderia cepacia complex</taxon>
    </lineage>
</organism>
<dbReference type="Proteomes" id="UP000004814">
    <property type="component" value="Unassembled WGS sequence"/>
</dbReference>
<proteinExistence type="predicted"/>
<accession>B1SZI9</accession>
<protein>
    <submittedName>
        <fullName evidence="1">Uncharacterized protein</fullName>
    </submittedName>
</protein>
<evidence type="ECO:0000313" key="1">
    <source>
        <dbReference type="EMBL" id="EDT43218.1"/>
    </source>
</evidence>
<dbReference type="AlphaFoldDB" id="B1SZI9"/>
<dbReference type="EMBL" id="ABLK01000019">
    <property type="protein sequence ID" value="EDT43218.1"/>
    <property type="molecule type" value="Genomic_DNA"/>
</dbReference>
<evidence type="ECO:0000313" key="2">
    <source>
        <dbReference type="Proteomes" id="UP000004814"/>
    </source>
</evidence>
<sequence>MFDAGAQGRLRQAVAHKRLELGQRMRDGLQIHDRGHRFRGNE</sequence>